<name>A0A178XN18_9HYPH</name>
<sequence length="77" mass="7740">MTTTPDSGPSQWLSTAFAIGAEPLPTPMTTVRPLGRGGRLAAITFAGSAAVTAASKSEVKNGRRSSGGNKSYSSDGP</sequence>
<reference evidence="2 3" key="1">
    <citation type="journal article" date="2016" name="Int. J. Syst. Evol. Microbiol.">
        <title>Ensifer glycinis sp. nov., an novel rhizobial species associated with Glycine spp.</title>
        <authorList>
            <person name="Yan H."/>
            <person name="Yan J."/>
            <person name="Sui X.H."/>
            <person name="Wang E.T."/>
            <person name="Chen W.X."/>
            <person name="Zhang X.X."/>
            <person name="Chen W.F."/>
        </authorList>
    </citation>
    <scope>NUCLEOTIDE SEQUENCE [LARGE SCALE GENOMIC DNA]</scope>
    <source>
        <strain evidence="2 3">CCBAU 23380</strain>
    </source>
</reference>
<comment type="caution">
    <text evidence="2">The sequence shown here is derived from an EMBL/GenBank/DDBJ whole genome shotgun (WGS) entry which is preliminary data.</text>
</comment>
<accession>A0A178XN18</accession>
<organism evidence="2 3">
    <name type="scientific">Sinorhizobium glycinis</name>
    <dbReference type="NCBI Taxonomy" id="1472378"/>
    <lineage>
        <taxon>Bacteria</taxon>
        <taxon>Pseudomonadati</taxon>
        <taxon>Pseudomonadota</taxon>
        <taxon>Alphaproteobacteria</taxon>
        <taxon>Hyphomicrobiales</taxon>
        <taxon>Rhizobiaceae</taxon>
        <taxon>Sinorhizobium/Ensifer group</taxon>
        <taxon>Sinorhizobium</taxon>
    </lineage>
</organism>
<evidence type="ECO:0000313" key="2">
    <source>
        <dbReference type="EMBL" id="OAP36594.1"/>
    </source>
</evidence>
<dbReference type="Proteomes" id="UP000094025">
    <property type="component" value="Unassembled WGS sequence"/>
</dbReference>
<protein>
    <submittedName>
        <fullName evidence="2">Uncharacterized protein</fullName>
    </submittedName>
</protein>
<keyword evidence="3" id="KW-1185">Reference proteome</keyword>
<feature type="compositionally biased region" description="Polar residues" evidence="1">
    <location>
        <begin position="64"/>
        <end position="77"/>
    </location>
</feature>
<feature type="region of interest" description="Disordered" evidence="1">
    <location>
        <begin position="52"/>
        <end position="77"/>
    </location>
</feature>
<dbReference type="EMBL" id="LPUX01000064">
    <property type="protein sequence ID" value="OAP36594.1"/>
    <property type="molecule type" value="Genomic_DNA"/>
</dbReference>
<proteinExistence type="predicted"/>
<evidence type="ECO:0000256" key="1">
    <source>
        <dbReference type="SAM" id="MobiDB-lite"/>
    </source>
</evidence>
<dbReference type="AlphaFoldDB" id="A0A178XN18"/>
<evidence type="ECO:0000313" key="3">
    <source>
        <dbReference type="Proteomes" id="UP000094025"/>
    </source>
</evidence>
<gene>
    <name evidence="2" type="ORF">AU381_19070</name>
</gene>